<evidence type="ECO:0000256" key="3">
    <source>
        <dbReference type="ARBA" id="ARBA00022771"/>
    </source>
</evidence>
<name>A0A9N7NKX7_STRHE</name>
<dbReference type="Gene3D" id="1.25.40.420">
    <property type="match status" value="1"/>
</dbReference>
<comment type="caution">
    <text evidence="9">The sequence shown here is derived from an EMBL/GenBank/DDBJ whole genome shotgun (WGS) entry which is preliminary data.</text>
</comment>
<dbReference type="SMART" id="SM00225">
    <property type="entry name" value="BTB"/>
    <property type="match status" value="1"/>
</dbReference>
<dbReference type="PANTHER" id="PTHR46287:SF11">
    <property type="entry name" value="BTB_POZ AND TAZ DOMAIN-CONTAINING PROTEIN 4"/>
    <property type="match status" value="1"/>
</dbReference>
<protein>
    <submittedName>
        <fullName evidence="9">BTB/POZ and TAZ domain-containing protein 4</fullName>
    </submittedName>
</protein>
<gene>
    <name evidence="9" type="ORF">SHERM_28112</name>
</gene>
<dbReference type="GO" id="GO:0009725">
    <property type="term" value="P:response to hormone"/>
    <property type="evidence" value="ECO:0007669"/>
    <property type="project" value="UniProtKB-ARBA"/>
</dbReference>
<feature type="domain" description="BTB" evidence="7">
    <location>
        <begin position="67"/>
        <end position="137"/>
    </location>
</feature>
<dbReference type="EMBL" id="CACSLK010027837">
    <property type="protein sequence ID" value="CAA0832838.1"/>
    <property type="molecule type" value="Genomic_DNA"/>
</dbReference>
<dbReference type="SUPFAM" id="SSF57933">
    <property type="entry name" value="TAZ domain"/>
    <property type="match status" value="1"/>
</dbReference>
<dbReference type="SMART" id="SM00551">
    <property type="entry name" value="ZnF_TAZ"/>
    <property type="match status" value="1"/>
</dbReference>
<dbReference type="FunFam" id="1.25.40.420:FF:000012">
    <property type="entry name" value="BTB/POZ and TAZ domain-containing protein 2"/>
    <property type="match status" value="1"/>
</dbReference>
<dbReference type="InterPro" id="IPR035898">
    <property type="entry name" value="TAZ_dom_sf"/>
</dbReference>
<dbReference type="InterPro" id="IPR044513">
    <property type="entry name" value="BT1/2/3/4/5"/>
</dbReference>
<accession>A0A9N7NKX7</accession>
<dbReference type="FunFam" id="1.20.1020.10:FF:000004">
    <property type="entry name" value="BTB/POZ and TAZ domain-containing protein 2"/>
    <property type="match status" value="1"/>
</dbReference>
<dbReference type="GO" id="GO:0005516">
    <property type="term" value="F:calmodulin binding"/>
    <property type="evidence" value="ECO:0007669"/>
    <property type="project" value="UniProtKB-ARBA"/>
</dbReference>
<keyword evidence="4" id="KW-0833">Ubl conjugation pathway</keyword>
<proteinExistence type="predicted"/>
<dbReference type="GO" id="GO:0008270">
    <property type="term" value="F:zinc ion binding"/>
    <property type="evidence" value="ECO:0007669"/>
    <property type="project" value="UniProtKB-KW"/>
</dbReference>
<evidence type="ECO:0000256" key="4">
    <source>
        <dbReference type="ARBA" id="ARBA00022786"/>
    </source>
</evidence>
<dbReference type="Pfam" id="PF00651">
    <property type="entry name" value="BTB"/>
    <property type="match status" value="1"/>
</dbReference>
<evidence type="ECO:0000256" key="2">
    <source>
        <dbReference type="ARBA" id="ARBA00022723"/>
    </source>
</evidence>
<dbReference type="PROSITE" id="PS50097">
    <property type="entry name" value="BTB"/>
    <property type="match status" value="1"/>
</dbReference>
<dbReference type="InterPro" id="IPR000210">
    <property type="entry name" value="BTB/POZ_dom"/>
</dbReference>
<evidence type="ECO:0000256" key="1">
    <source>
        <dbReference type="ARBA" id="ARBA00004906"/>
    </source>
</evidence>
<comment type="pathway">
    <text evidence="1">Protein modification; protein ubiquitination.</text>
</comment>
<dbReference type="PANTHER" id="PTHR46287">
    <property type="entry name" value="BTB/POZ AND TAZ DOMAIN-CONTAINING PROTEIN 3-RELATED"/>
    <property type="match status" value="1"/>
</dbReference>
<keyword evidence="2" id="KW-0479">Metal-binding</keyword>
<keyword evidence="10" id="KW-1185">Reference proteome</keyword>
<feature type="region of interest" description="Disordered" evidence="6">
    <location>
        <begin position="1"/>
        <end position="23"/>
    </location>
</feature>
<dbReference type="SUPFAM" id="SSF54695">
    <property type="entry name" value="POZ domain"/>
    <property type="match status" value="1"/>
</dbReference>
<dbReference type="AlphaFoldDB" id="A0A9N7NKX7"/>
<keyword evidence="3" id="KW-0863">Zinc-finger</keyword>
<dbReference type="Gene3D" id="1.20.1020.10">
    <property type="entry name" value="TAZ domain"/>
    <property type="match status" value="1"/>
</dbReference>
<dbReference type="Pfam" id="PF02135">
    <property type="entry name" value="zf-TAZ"/>
    <property type="match status" value="1"/>
</dbReference>
<feature type="domain" description="TAZ-type" evidence="8">
    <location>
        <begin position="243"/>
        <end position="341"/>
    </location>
</feature>
<dbReference type="Gene3D" id="3.30.710.10">
    <property type="entry name" value="Potassium Channel Kv1.1, Chain A"/>
    <property type="match status" value="1"/>
</dbReference>
<evidence type="ECO:0000259" key="8">
    <source>
        <dbReference type="PROSITE" id="PS50134"/>
    </source>
</evidence>
<dbReference type="CDD" id="cd14733">
    <property type="entry name" value="BACK"/>
    <property type="match status" value="1"/>
</dbReference>
<dbReference type="InterPro" id="IPR000197">
    <property type="entry name" value="Znf_TAZ"/>
</dbReference>
<evidence type="ECO:0000256" key="5">
    <source>
        <dbReference type="ARBA" id="ARBA00022833"/>
    </source>
</evidence>
<keyword evidence="5" id="KW-0862">Zinc</keyword>
<evidence type="ECO:0000313" key="9">
    <source>
        <dbReference type="EMBL" id="CAA0832838.1"/>
    </source>
</evidence>
<reference evidence="9" key="1">
    <citation type="submission" date="2019-12" db="EMBL/GenBank/DDBJ databases">
        <authorList>
            <person name="Scholes J."/>
        </authorList>
    </citation>
    <scope>NUCLEOTIDE SEQUENCE</scope>
</reference>
<evidence type="ECO:0000259" key="7">
    <source>
        <dbReference type="PROSITE" id="PS50097"/>
    </source>
</evidence>
<dbReference type="InterPro" id="IPR011333">
    <property type="entry name" value="SKP1/BTB/POZ_sf"/>
</dbReference>
<dbReference type="GO" id="GO:0042542">
    <property type="term" value="P:response to hydrogen peroxide"/>
    <property type="evidence" value="ECO:0007669"/>
    <property type="project" value="UniProtKB-ARBA"/>
</dbReference>
<sequence length="380" mass="43445">MDCKNDGFPSTLAKALPHPPPLPSHLTTRFHQKGFKINGSRIKDHCLCVSNTANSSWDRLFDEAYRADVSISTDGGGVIYAHASVLGVVSPVLKSMLNKSKGQGRNRLKSISIGGVPTEAVRVFIRFLYSSSYEEESMRNFALPLLVLAHAYVVPQLKRVCECWLEHRFLTTENAVDVFQLALLCDAPRLSFVCHRFILTNFKAVSATNGWRDMKSSHPILDREIRASIIDEDVTKKERMRKREERKIYVQLYEAMEALVHICRDGCRTIGPHDKSPRESHGPCAYAACKGLERLIRHFAECMMRRQGGCVHCKRMWQILDLHSRLCVDSDACRVPLCRKFRQRRRQQSKKEDITWRILVKKIVRSRSITGAPFFTLESI</sequence>
<dbReference type="GO" id="GO:0006355">
    <property type="term" value="P:regulation of DNA-templated transcription"/>
    <property type="evidence" value="ECO:0007669"/>
    <property type="project" value="UniProtKB-ARBA"/>
</dbReference>
<dbReference type="Proteomes" id="UP001153555">
    <property type="component" value="Unassembled WGS sequence"/>
</dbReference>
<dbReference type="OrthoDB" id="6359816at2759"/>
<dbReference type="PROSITE" id="PS50134">
    <property type="entry name" value="ZF_TAZ"/>
    <property type="match status" value="1"/>
</dbReference>
<dbReference type="GO" id="GO:0009751">
    <property type="term" value="P:response to salicylic acid"/>
    <property type="evidence" value="ECO:0007669"/>
    <property type="project" value="UniProtKB-ARBA"/>
</dbReference>
<evidence type="ECO:0000313" key="10">
    <source>
        <dbReference type="Proteomes" id="UP001153555"/>
    </source>
</evidence>
<evidence type="ECO:0000256" key="6">
    <source>
        <dbReference type="SAM" id="MobiDB-lite"/>
    </source>
</evidence>
<organism evidence="9 10">
    <name type="scientific">Striga hermonthica</name>
    <name type="common">Purple witchweed</name>
    <name type="synonym">Buchnera hermonthica</name>
    <dbReference type="NCBI Taxonomy" id="68872"/>
    <lineage>
        <taxon>Eukaryota</taxon>
        <taxon>Viridiplantae</taxon>
        <taxon>Streptophyta</taxon>
        <taxon>Embryophyta</taxon>
        <taxon>Tracheophyta</taxon>
        <taxon>Spermatophyta</taxon>
        <taxon>Magnoliopsida</taxon>
        <taxon>eudicotyledons</taxon>
        <taxon>Gunneridae</taxon>
        <taxon>Pentapetalae</taxon>
        <taxon>asterids</taxon>
        <taxon>lamiids</taxon>
        <taxon>Lamiales</taxon>
        <taxon>Orobanchaceae</taxon>
        <taxon>Buchnereae</taxon>
        <taxon>Striga</taxon>
    </lineage>
</organism>